<dbReference type="PROSITE" id="PS50109">
    <property type="entry name" value="HIS_KIN"/>
    <property type="match status" value="1"/>
</dbReference>
<dbReference type="EMBL" id="CP042425">
    <property type="protein sequence ID" value="QEL13975.1"/>
    <property type="molecule type" value="Genomic_DNA"/>
</dbReference>
<dbReference type="RefSeq" id="WP_149108900.1">
    <property type="nucleotide sequence ID" value="NZ_CP042425.1"/>
</dbReference>
<gene>
    <name evidence="9" type="ORF">PX52LOC_00835</name>
</gene>
<feature type="compositionally biased region" description="Pro residues" evidence="7">
    <location>
        <begin position="345"/>
        <end position="354"/>
    </location>
</feature>
<dbReference type="InterPro" id="IPR050736">
    <property type="entry name" value="Sensor_HK_Regulatory"/>
</dbReference>
<keyword evidence="10" id="KW-1185">Reference proteome</keyword>
<evidence type="ECO:0000313" key="9">
    <source>
        <dbReference type="EMBL" id="QEL13975.1"/>
    </source>
</evidence>
<dbReference type="Gene3D" id="1.10.287.130">
    <property type="match status" value="1"/>
</dbReference>
<dbReference type="InterPro" id="IPR005467">
    <property type="entry name" value="His_kinase_dom"/>
</dbReference>
<evidence type="ECO:0000256" key="7">
    <source>
        <dbReference type="SAM" id="MobiDB-lite"/>
    </source>
</evidence>
<dbReference type="Pfam" id="PF00512">
    <property type="entry name" value="HisKA"/>
    <property type="match status" value="1"/>
</dbReference>
<evidence type="ECO:0000256" key="1">
    <source>
        <dbReference type="ARBA" id="ARBA00000085"/>
    </source>
</evidence>
<name>A0A5C1A6G7_9BACT</name>
<reference evidence="10" key="1">
    <citation type="submission" date="2019-08" db="EMBL/GenBank/DDBJ databases">
        <title>Limnoglobus roseus gen. nov., sp. nov., a novel freshwater planctomycete with a giant genome from the family Gemmataceae.</title>
        <authorList>
            <person name="Kulichevskaya I.S."/>
            <person name="Naumoff D.G."/>
            <person name="Miroshnikov K."/>
            <person name="Ivanova A."/>
            <person name="Philippov D.A."/>
            <person name="Hakobyan A."/>
            <person name="Rijpstra I.C."/>
            <person name="Sinninghe Damste J.S."/>
            <person name="Liesack W."/>
            <person name="Dedysh S.N."/>
        </authorList>
    </citation>
    <scope>NUCLEOTIDE SEQUENCE [LARGE SCALE GENOMIC DNA]</scope>
    <source>
        <strain evidence="10">PX52</strain>
    </source>
</reference>
<sequence>MLGRRLLTPFGGLCVFLLIVLLVAGGLGWVTAASLTVEASERDAIARADATGKERLALWQLDSRMFPTLAIENGRPYAQYFSLYIPHPVALDDAGNVNHPGRVPSPLLSADLPDWMLLHFQLDPESGWRSPQVLSEGIATKLQKQLGDQVLLANDTSPRHRLLKELSDKFNVRLTHKLWIEQEIADPSNGIFSVPVYDDPPTNNVVTPPASVAGASARATPVAATDNLAKPLPPGLGGSLPPSAENFARNDPAPAPKVAPLQAAGVQPPPGFDKSSQAFRNRAESDSGYDLNTRMKAVEKATKDGQGGQYPMNPGRGLTPTSPTPSNNADRGPPAPAAPVSQPAIVPPPAPAPAGPTGDGFGRGGRVQAPTEAKKADDSKSSKEQLERQAGAKTEAAKPQAADQPDAARRYGGRQSYPYDAVPQQGVKAKAAVVERAPAVQVGPIHPQWLAAEDGSTYLVLVRAARLETKTVFQGVVLDWDKLKGELLEEIRPTFPTATLQPVYDGETGTERRMAAIPAKLDPGPTPPPPPVGWTPLRWGLSLGWGTALIALAAIWFGGRALIDLSERRIRFVSAVTHELRTPLTSLRLYLDLLTSGMIEDEEKQKEYLRTLHGESDRLNRLIENVLDFARLEKRTVQTHIVPTKVDNLLDQARVTWADRCAADGKELVVIGTVPVDQTVNTDARVAGQILSNLIDNARKYTAGAADPRIWVWAKPGDGRRIILEVEDRGPGVPLAERATIFRPFRRGSSADTTAGGAGLGLALAKQWAEMIGGRLSYRVADGGGGACFRLELPIA</sequence>
<dbReference type="PANTHER" id="PTHR43711:SF32">
    <property type="entry name" value="SENSOR-TYPE HISTIDINE KINASE PRRB"/>
    <property type="match status" value="1"/>
</dbReference>
<dbReference type="InterPro" id="IPR036097">
    <property type="entry name" value="HisK_dim/P_sf"/>
</dbReference>
<dbReference type="GO" id="GO:0000155">
    <property type="term" value="F:phosphorelay sensor kinase activity"/>
    <property type="evidence" value="ECO:0007669"/>
    <property type="project" value="InterPro"/>
</dbReference>
<dbReference type="CDD" id="cd00082">
    <property type="entry name" value="HisKA"/>
    <property type="match status" value="1"/>
</dbReference>
<evidence type="ECO:0000256" key="3">
    <source>
        <dbReference type="ARBA" id="ARBA00022553"/>
    </source>
</evidence>
<feature type="domain" description="Histidine kinase" evidence="8">
    <location>
        <begin position="575"/>
        <end position="796"/>
    </location>
</feature>
<dbReference type="CDD" id="cd00075">
    <property type="entry name" value="HATPase"/>
    <property type="match status" value="1"/>
</dbReference>
<dbReference type="EC" id="2.7.13.3" evidence="2"/>
<dbReference type="FunFam" id="1.10.287.130:FF:000001">
    <property type="entry name" value="Two-component sensor histidine kinase"/>
    <property type="match status" value="1"/>
</dbReference>
<feature type="region of interest" description="Disordered" evidence="7">
    <location>
        <begin position="232"/>
        <end position="422"/>
    </location>
</feature>
<evidence type="ECO:0000256" key="5">
    <source>
        <dbReference type="ARBA" id="ARBA00022777"/>
    </source>
</evidence>
<keyword evidence="3" id="KW-0597">Phosphoprotein</keyword>
<dbReference type="Gene3D" id="3.30.565.10">
    <property type="entry name" value="Histidine kinase-like ATPase, C-terminal domain"/>
    <property type="match status" value="1"/>
</dbReference>
<dbReference type="InterPro" id="IPR036890">
    <property type="entry name" value="HATPase_C_sf"/>
</dbReference>
<dbReference type="Proteomes" id="UP000324974">
    <property type="component" value="Chromosome"/>
</dbReference>
<keyword evidence="4" id="KW-0808">Transferase</keyword>
<keyword evidence="6" id="KW-0902">Two-component regulatory system</keyword>
<dbReference type="SMART" id="SM00387">
    <property type="entry name" value="HATPase_c"/>
    <property type="match status" value="1"/>
</dbReference>
<evidence type="ECO:0000313" key="10">
    <source>
        <dbReference type="Proteomes" id="UP000324974"/>
    </source>
</evidence>
<dbReference type="InterPro" id="IPR003661">
    <property type="entry name" value="HisK_dim/P_dom"/>
</dbReference>
<accession>A0A5C1A6G7</accession>
<evidence type="ECO:0000256" key="2">
    <source>
        <dbReference type="ARBA" id="ARBA00012438"/>
    </source>
</evidence>
<dbReference type="SUPFAM" id="SSF47384">
    <property type="entry name" value="Homodimeric domain of signal transducing histidine kinase"/>
    <property type="match status" value="1"/>
</dbReference>
<dbReference type="SUPFAM" id="SSF55874">
    <property type="entry name" value="ATPase domain of HSP90 chaperone/DNA topoisomerase II/histidine kinase"/>
    <property type="match status" value="1"/>
</dbReference>
<dbReference type="Pfam" id="PF02518">
    <property type="entry name" value="HATPase_c"/>
    <property type="match status" value="1"/>
</dbReference>
<evidence type="ECO:0000256" key="4">
    <source>
        <dbReference type="ARBA" id="ARBA00022679"/>
    </source>
</evidence>
<comment type="catalytic activity">
    <reaction evidence="1">
        <text>ATP + protein L-histidine = ADP + protein N-phospho-L-histidine.</text>
        <dbReference type="EC" id="2.7.13.3"/>
    </reaction>
</comment>
<dbReference type="OrthoDB" id="9813151at2"/>
<dbReference type="SMART" id="SM00388">
    <property type="entry name" value="HisKA"/>
    <property type="match status" value="1"/>
</dbReference>
<dbReference type="InterPro" id="IPR003594">
    <property type="entry name" value="HATPase_dom"/>
</dbReference>
<feature type="compositionally biased region" description="Basic and acidic residues" evidence="7">
    <location>
        <begin position="372"/>
        <end position="387"/>
    </location>
</feature>
<protein>
    <recommendedName>
        <fullName evidence="2">histidine kinase</fullName>
        <ecNumber evidence="2">2.7.13.3</ecNumber>
    </recommendedName>
</protein>
<evidence type="ECO:0000259" key="8">
    <source>
        <dbReference type="PROSITE" id="PS50109"/>
    </source>
</evidence>
<evidence type="ECO:0000256" key="6">
    <source>
        <dbReference type="ARBA" id="ARBA00023012"/>
    </source>
</evidence>
<feature type="compositionally biased region" description="Polar residues" evidence="7">
    <location>
        <begin position="319"/>
        <end position="329"/>
    </location>
</feature>
<dbReference type="AlphaFoldDB" id="A0A5C1A6G7"/>
<dbReference type="KEGG" id="lrs:PX52LOC_00835"/>
<organism evidence="9 10">
    <name type="scientific">Limnoglobus roseus</name>
    <dbReference type="NCBI Taxonomy" id="2598579"/>
    <lineage>
        <taxon>Bacteria</taxon>
        <taxon>Pseudomonadati</taxon>
        <taxon>Planctomycetota</taxon>
        <taxon>Planctomycetia</taxon>
        <taxon>Gemmatales</taxon>
        <taxon>Gemmataceae</taxon>
        <taxon>Limnoglobus</taxon>
    </lineage>
</organism>
<dbReference type="PANTHER" id="PTHR43711">
    <property type="entry name" value="TWO-COMPONENT HISTIDINE KINASE"/>
    <property type="match status" value="1"/>
</dbReference>
<dbReference type="InterPro" id="IPR004358">
    <property type="entry name" value="Sig_transdc_His_kin-like_C"/>
</dbReference>
<keyword evidence="5 9" id="KW-0418">Kinase</keyword>
<proteinExistence type="predicted"/>
<dbReference type="PRINTS" id="PR00344">
    <property type="entry name" value="BCTRLSENSOR"/>
</dbReference>